<dbReference type="PATRIC" id="fig|455632.4.peg.224"/>
<feature type="region of interest" description="Disordered" evidence="1">
    <location>
        <begin position="1"/>
        <end position="34"/>
    </location>
</feature>
<dbReference type="RefSeq" id="WP_012377644.1">
    <property type="nucleotide sequence ID" value="NC_010572.1"/>
</dbReference>
<proteinExistence type="predicted"/>
<feature type="compositionally biased region" description="Low complexity" evidence="1">
    <location>
        <begin position="1"/>
        <end position="11"/>
    </location>
</feature>
<accession>B1VNQ1</accession>
<dbReference type="Proteomes" id="UP000001685">
    <property type="component" value="Chromosome"/>
</dbReference>
<evidence type="ECO:0000313" key="2">
    <source>
        <dbReference type="EMBL" id="BAG17074.1"/>
    </source>
</evidence>
<gene>
    <name evidence="2" type="ordered locus">SGR_245</name>
</gene>
<sequence>MSGSPRYLRYPGGPPPCDRTHRTPPSPPSGRTALPSRHSLAALLFLAGALLSGCGIQETGVVAAGRPPVGDLLPPRDSRVLLFFLSPDDELLPVPRIVDVPWQGDSGSPSPDGEEASEVLSPLTAVTALLDGPNKAERKAGLRNAPSLPREASAADRVVTGASTVEVRLDLRVRRLSAPARDQLVCTAAFAAHTQGALPVVLIGQDGRLAPAHCSLRPVPAPAR</sequence>
<dbReference type="EMBL" id="AP009493">
    <property type="protein sequence ID" value="BAG17074.1"/>
    <property type="molecule type" value="Genomic_DNA"/>
</dbReference>
<evidence type="ECO:0000313" key="3">
    <source>
        <dbReference type="Proteomes" id="UP000001685"/>
    </source>
</evidence>
<dbReference type="HOGENOM" id="CLU_110730_0_0_11"/>
<dbReference type="KEGG" id="sgr:SGR_245"/>
<evidence type="ECO:0000256" key="1">
    <source>
        <dbReference type="SAM" id="MobiDB-lite"/>
    </source>
</evidence>
<organism evidence="2 3">
    <name type="scientific">Streptomyces griseus subsp. griseus (strain JCM 4626 / CBS 651.72 / NBRC 13350 / KCC S-0626 / ISP 5235)</name>
    <dbReference type="NCBI Taxonomy" id="455632"/>
    <lineage>
        <taxon>Bacteria</taxon>
        <taxon>Bacillati</taxon>
        <taxon>Actinomycetota</taxon>
        <taxon>Actinomycetes</taxon>
        <taxon>Kitasatosporales</taxon>
        <taxon>Streptomycetaceae</taxon>
        <taxon>Streptomyces</taxon>
    </lineage>
</organism>
<dbReference type="AlphaFoldDB" id="B1VNQ1"/>
<protein>
    <submittedName>
        <fullName evidence="2">Uncharacterized protein</fullName>
    </submittedName>
</protein>
<dbReference type="eggNOG" id="ENOG502ZX42">
    <property type="taxonomic scope" value="Bacteria"/>
</dbReference>
<reference evidence="3" key="1">
    <citation type="journal article" date="2008" name="J. Bacteriol.">
        <title>Genome sequence of the streptomycin-producing microorganism Streptomyces griseus IFO 13350.</title>
        <authorList>
            <person name="Ohnishi Y."/>
            <person name="Ishikawa J."/>
            <person name="Hara H."/>
            <person name="Suzuki H."/>
            <person name="Ikenoya M."/>
            <person name="Ikeda H."/>
            <person name="Yamashita A."/>
            <person name="Hattori M."/>
            <person name="Horinouchi S."/>
        </authorList>
    </citation>
    <scope>NUCLEOTIDE SEQUENCE [LARGE SCALE GENOMIC DNA]</scope>
    <source>
        <strain evidence="3">JCM 4626 / NBRC 13350</strain>
    </source>
</reference>
<name>B1VNQ1_STRGG</name>